<dbReference type="GO" id="GO:0051539">
    <property type="term" value="F:4 iron, 4 sulfur cluster binding"/>
    <property type="evidence" value="ECO:0007669"/>
    <property type="project" value="UniProtKB-KW"/>
</dbReference>
<feature type="domain" description="4Fe-4S ferredoxin-type" evidence="8">
    <location>
        <begin position="184"/>
        <end position="213"/>
    </location>
</feature>
<dbReference type="PROSITE" id="PS00198">
    <property type="entry name" value="4FE4S_FER_1"/>
    <property type="match status" value="1"/>
</dbReference>
<keyword evidence="1" id="KW-0813">Transport</keyword>
<evidence type="ECO:0000256" key="6">
    <source>
        <dbReference type="ARBA" id="ARBA00023014"/>
    </source>
</evidence>
<dbReference type="OrthoDB" id="9786132at2"/>
<keyword evidence="7" id="KW-0812">Transmembrane</keyword>
<dbReference type="AlphaFoldDB" id="A0A4R1PYW9"/>
<dbReference type="Gene3D" id="3.30.70.20">
    <property type="match status" value="1"/>
</dbReference>
<keyword evidence="3" id="KW-0479">Metal-binding</keyword>
<dbReference type="Pfam" id="PF13187">
    <property type="entry name" value="Fer4_9"/>
    <property type="match status" value="1"/>
</dbReference>
<evidence type="ECO:0000256" key="7">
    <source>
        <dbReference type="SAM" id="Phobius"/>
    </source>
</evidence>
<gene>
    <name evidence="9" type="ORF">EV210_108253</name>
</gene>
<dbReference type="Pfam" id="PF12801">
    <property type="entry name" value="Fer4_5"/>
    <property type="match status" value="2"/>
</dbReference>
<dbReference type="InterPro" id="IPR017896">
    <property type="entry name" value="4Fe4S_Fe-S-bd"/>
</dbReference>
<name>A0A4R1PYW9_9FIRM</name>
<protein>
    <submittedName>
        <fullName evidence="9">4Fe-4S binding protein</fullName>
    </submittedName>
</protein>
<dbReference type="InterPro" id="IPR017900">
    <property type="entry name" value="4Fe4S_Fe_S_CS"/>
</dbReference>
<organism evidence="9 10">
    <name type="scientific">Anaerospora hongkongensis</name>
    <dbReference type="NCBI Taxonomy" id="244830"/>
    <lineage>
        <taxon>Bacteria</taxon>
        <taxon>Bacillati</taxon>
        <taxon>Bacillota</taxon>
        <taxon>Negativicutes</taxon>
        <taxon>Selenomonadales</taxon>
        <taxon>Sporomusaceae</taxon>
        <taxon>Anaerospora</taxon>
    </lineage>
</organism>
<evidence type="ECO:0000313" key="10">
    <source>
        <dbReference type="Proteomes" id="UP000295063"/>
    </source>
</evidence>
<evidence type="ECO:0000256" key="5">
    <source>
        <dbReference type="ARBA" id="ARBA00023004"/>
    </source>
</evidence>
<dbReference type="EMBL" id="SLUI01000008">
    <property type="protein sequence ID" value="TCL36598.1"/>
    <property type="molecule type" value="Genomic_DNA"/>
</dbReference>
<dbReference type="PROSITE" id="PS51379">
    <property type="entry name" value="4FE4S_FER_2"/>
    <property type="match status" value="2"/>
</dbReference>
<keyword evidence="7" id="KW-0472">Membrane</keyword>
<evidence type="ECO:0000256" key="4">
    <source>
        <dbReference type="ARBA" id="ARBA00022982"/>
    </source>
</evidence>
<keyword evidence="4" id="KW-0249">Electron transport</keyword>
<evidence type="ECO:0000256" key="2">
    <source>
        <dbReference type="ARBA" id="ARBA00022485"/>
    </source>
</evidence>
<dbReference type="GO" id="GO:0046872">
    <property type="term" value="F:metal ion binding"/>
    <property type="evidence" value="ECO:0007669"/>
    <property type="project" value="UniProtKB-KW"/>
</dbReference>
<keyword evidence="6" id="KW-0411">Iron-sulfur</keyword>
<comment type="caution">
    <text evidence="9">The sequence shown here is derived from an EMBL/GenBank/DDBJ whole genome shotgun (WGS) entry which is preliminary data.</text>
</comment>
<accession>A0A4R1PYW9</accession>
<feature type="transmembrane region" description="Helical" evidence="7">
    <location>
        <begin position="110"/>
        <end position="129"/>
    </location>
</feature>
<sequence>MRKRIRLYLFWILLAFLATGLVYPAVGIIALTCMIAPVAVAPFRGRYWCGNYCPRGSFYDHVLVKLSPQRKIPAFFSHTVFRAVMVLFIMSVFTVQMIYAWGDWAAMGKVFVQIILITTIVGIVLGLIYHQRTWCSFCPMGTLASWISRRKKTLPLAVGNSCVSCKLCTKACPMQLEPYAAKGTDEGFCHSDCLKCNRCVERCPKQALQFDNLTSKKTSISANA</sequence>
<dbReference type="PANTHER" id="PTHR30176">
    <property type="entry name" value="FERREDOXIN-TYPE PROTEIN NAPH"/>
    <property type="match status" value="1"/>
</dbReference>
<feature type="transmembrane region" description="Helical" evidence="7">
    <location>
        <begin position="80"/>
        <end position="101"/>
    </location>
</feature>
<feature type="transmembrane region" description="Helical" evidence="7">
    <location>
        <begin position="7"/>
        <end position="40"/>
    </location>
</feature>
<dbReference type="GO" id="GO:0005886">
    <property type="term" value="C:plasma membrane"/>
    <property type="evidence" value="ECO:0007669"/>
    <property type="project" value="TreeGrafter"/>
</dbReference>
<evidence type="ECO:0000256" key="1">
    <source>
        <dbReference type="ARBA" id="ARBA00022448"/>
    </source>
</evidence>
<evidence type="ECO:0000313" key="9">
    <source>
        <dbReference type="EMBL" id="TCL36598.1"/>
    </source>
</evidence>
<dbReference type="PANTHER" id="PTHR30176:SF3">
    <property type="entry name" value="FERREDOXIN-TYPE PROTEIN NAPH"/>
    <property type="match status" value="1"/>
</dbReference>
<dbReference type="Proteomes" id="UP000295063">
    <property type="component" value="Unassembled WGS sequence"/>
</dbReference>
<dbReference type="SUPFAM" id="SSF54862">
    <property type="entry name" value="4Fe-4S ferredoxins"/>
    <property type="match status" value="1"/>
</dbReference>
<feature type="domain" description="4Fe-4S ferredoxin-type" evidence="8">
    <location>
        <begin position="153"/>
        <end position="182"/>
    </location>
</feature>
<keyword evidence="10" id="KW-1185">Reference proteome</keyword>
<evidence type="ECO:0000259" key="8">
    <source>
        <dbReference type="PROSITE" id="PS51379"/>
    </source>
</evidence>
<dbReference type="InterPro" id="IPR051684">
    <property type="entry name" value="Electron_Trans/Redox"/>
</dbReference>
<keyword evidence="2" id="KW-0004">4Fe-4S</keyword>
<dbReference type="RefSeq" id="WP_132081499.1">
    <property type="nucleotide sequence ID" value="NZ_SLUI01000008.1"/>
</dbReference>
<evidence type="ECO:0000256" key="3">
    <source>
        <dbReference type="ARBA" id="ARBA00022723"/>
    </source>
</evidence>
<reference evidence="9 10" key="1">
    <citation type="submission" date="2019-03" db="EMBL/GenBank/DDBJ databases">
        <title>Genomic Encyclopedia of Type Strains, Phase IV (KMG-IV): sequencing the most valuable type-strain genomes for metagenomic binning, comparative biology and taxonomic classification.</title>
        <authorList>
            <person name="Goeker M."/>
        </authorList>
    </citation>
    <scope>NUCLEOTIDE SEQUENCE [LARGE SCALE GENOMIC DNA]</scope>
    <source>
        <strain evidence="9 10">DSM 15969</strain>
    </source>
</reference>
<keyword evidence="5" id="KW-0408">Iron</keyword>
<proteinExistence type="predicted"/>
<keyword evidence="7" id="KW-1133">Transmembrane helix</keyword>